<comment type="caution">
    <text evidence="1">The sequence shown here is derived from an EMBL/GenBank/DDBJ whole genome shotgun (WGS) entry which is preliminary data.</text>
</comment>
<reference evidence="1 2" key="1">
    <citation type="submission" date="2018-02" db="EMBL/GenBank/DDBJ databases">
        <title>Draft genome of wild Prunus yedoensis var. nudiflora.</title>
        <authorList>
            <person name="Baek S."/>
            <person name="Kim J.-H."/>
            <person name="Choi K."/>
            <person name="Kim G.-B."/>
            <person name="Cho A."/>
            <person name="Jang H."/>
            <person name="Shin C.-H."/>
            <person name="Yu H.-J."/>
            <person name="Mun J.-H."/>
        </authorList>
    </citation>
    <scope>NUCLEOTIDE SEQUENCE [LARGE SCALE GENOMIC DNA]</scope>
    <source>
        <strain evidence="2">cv. Jeju island</strain>
        <tissue evidence="1">Leaf</tissue>
    </source>
</reference>
<evidence type="ECO:0000313" key="1">
    <source>
        <dbReference type="EMBL" id="PQM39519.1"/>
    </source>
</evidence>
<gene>
    <name evidence="1" type="ORF">Pyn_35012</name>
</gene>
<evidence type="ECO:0000313" key="2">
    <source>
        <dbReference type="Proteomes" id="UP000250321"/>
    </source>
</evidence>
<name>A0A314UXM5_PRUYE</name>
<protein>
    <submittedName>
        <fullName evidence="1">Uncharacterized protein</fullName>
    </submittedName>
</protein>
<keyword evidence="2" id="KW-1185">Reference proteome</keyword>
<proteinExistence type="predicted"/>
<sequence>MISLVSNHVDVDFFLILLQVCFKFLRSYLNGSFSSSSGSQRSSKSEALSFVCIRKRAQIRVADKLQSSD</sequence>
<dbReference type="AlphaFoldDB" id="A0A314UXM5"/>
<dbReference type="Proteomes" id="UP000250321">
    <property type="component" value="Unassembled WGS sequence"/>
</dbReference>
<organism evidence="1 2">
    <name type="scientific">Prunus yedoensis var. nudiflora</name>
    <dbReference type="NCBI Taxonomy" id="2094558"/>
    <lineage>
        <taxon>Eukaryota</taxon>
        <taxon>Viridiplantae</taxon>
        <taxon>Streptophyta</taxon>
        <taxon>Embryophyta</taxon>
        <taxon>Tracheophyta</taxon>
        <taxon>Spermatophyta</taxon>
        <taxon>Magnoliopsida</taxon>
        <taxon>eudicotyledons</taxon>
        <taxon>Gunneridae</taxon>
        <taxon>Pentapetalae</taxon>
        <taxon>rosids</taxon>
        <taxon>fabids</taxon>
        <taxon>Rosales</taxon>
        <taxon>Rosaceae</taxon>
        <taxon>Amygdaloideae</taxon>
        <taxon>Amygdaleae</taxon>
        <taxon>Prunus</taxon>
    </lineage>
</organism>
<accession>A0A314UXM5</accession>
<dbReference type="EMBL" id="PJQY01003189">
    <property type="protein sequence ID" value="PQM39519.1"/>
    <property type="molecule type" value="Genomic_DNA"/>
</dbReference>